<keyword evidence="3" id="KW-1185">Reference proteome</keyword>
<reference evidence="3" key="1">
    <citation type="submission" date="2016-10" db="EMBL/GenBank/DDBJ databases">
        <authorList>
            <person name="Varghese N."/>
            <person name="Submissions S."/>
        </authorList>
    </citation>
    <scope>NUCLEOTIDE SEQUENCE [LARGE SCALE GENOMIC DNA]</scope>
    <source>
        <strain evidence="3">DSM 18609</strain>
    </source>
</reference>
<dbReference type="RefSeq" id="WP_090766818.1">
    <property type="nucleotide sequence ID" value="NZ_FMZH01000003.1"/>
</dbReference>
<dbReference type="EMBL" id="FMZH01000003">
    <property type="protein sequence ID" value="SDC81196.1"/>
    <property type="molecule type" value="Genomic_DNA"/>
</dbReference>
<organism evidence="2 3">
    <name type="scientific">Pedobacter soli</name>
    <dbReference type="NCBI Taxonomy" id="390242"/>
    <lineage>
        <taxon>Bacteria</taxon>
        <taxon>Pseudomonadati</taxon>
        <taxon>Bacteroidota</taxon>
        <taxon>Sphingobacteriia</taxon>
        <taxon>Sphingobacteriales</taxon>
        <taxon>Sphingobacteriaceae</taxon>
        <taxon>Pedobacter</taxon>
    </lineage>
</organism>
<protein>
    <submittedName>
        <fullName evidence="2">Uncharacterized protein</fullName>
    </submittedName>
</protein>
<dbReference type="AlphaFoldDB" id="A0A1G6PNV5"/>
<keyword evidence="1" id="KW-0732">Signal</keyword>
<evidence type="ECO:0000256" key="1">
    <source>
        <dbReference type="SAM" id="SignalP"/>
    </source>
</evidence>
<gene>
    <name evidence="2" type="ORF">SAMN04488024_10392</name>
</gene>
<dbReference type="Proteomes" id="UP000199455">
    <property type="component" value="Unassembled WGS sequence"/>
</dbReference>
<feature type="chain" id="PRO_5011562785" evidence="1">
    <location>
        <begin position="19"/>
        <end position="257"/>
    </location>
</feature>
<proteinExistence type="predicted"/>
<feature type="signal peptide" evidence="1">
    <location>
        <begin position="1"/>
        <end position="18"/>
    </location>
</feature>
<evidence type="ECO:0000313" key="3">
    <source>
        <dbReference type="Proteomes" id="UP000199455"/>
    </source>
</evidence>
<name>A0A1G6PNV5_9SPHI</name>
<accession>A0A1G6PNV5</accession>
<evidence type="ECO:0000313" key="2">
    <source>
        <dbReference type="EMBL" id="SDC81196.1"/>
    </source>
</evidence>
<dbReference type="STRING" id="390242.SAMN04488024_10392"/>
<sequence>MKTLFTLLLCLTIGFVKAQLPANELINNITFENLKGYADGYGTSLENPLCSGAFKNIADKNAIQVRMIKLKNTYRWPDGSTIDFSKRGSTMGKTGIVDRYTLENPATKEIVTLYVDPYKTDSIFYIPKGLIAINQEILAKEIAPYLSTIDEINNARDAYREQKEAMNKASNYIASSIGISNFVDRDNLLKVMTDTQATTDLKSYLFGIYILNKFYAMGKNITNPKEYALNKMKTAFVNFQKSNPEVETGNIKINLNE</sequence>